<dbReference type="EMBL" id="JACIJE010000013">
    <property type="protein sequence ID" value="MBB5691498.1"/>
    <property type="molecule type" value="Genomic_DNA"/>
</dbReference>
<feature type="domain" description="BPL/LPL catalytic" evidence="1">
    <location>
        <begin position="18"/>
        <end position="190"/>
    </location>
</feature>
<evidence type="ECO:0000313" key="3">
    <source>
        <dbReference type="Proteomes" id="UP000562254"/>
    </source>
</evidence>
<dbReference type="RefSeq" id="WP_184486886.1">
    <property type="nucleotide sequence ID" value="NZ_JAAEDJ010000066.1"/>
</dbReference>
<reference evidence="2 3" key="1">
    <citation type="submission" date="2020-08" db="EMBL/GenBank/DDBJ databases">
        <title>Genomic Encyclopedia of Type Strains, Phase IV (KMG-IV): sequencing the most valuable type-strain genomes for metagenomic binning, comparative biology and taxonomic classification.</title>
        <authorList>
            <person name="Goeker M."/>
        </authorList>
    </citation>
    <scope>NUCLEOTIDE SEQUENCE [LARGE SCALE GENOMIC DNA]</scope>
    <source>
        <strain evidence="2 3">DSM 25895</strain>
    </source>
</reference>
<gene>
    <name evidence="2" type="ORF">FHS88_003655</name>
</gene>
<accession>A0A840XS60</accession>
<dbReference type="AlphaFoldDB" id="A0A840XS60"/>
<evidence type="ECO:0000259" key="1">
    <source>
        <dbReference type="Pfam" id="PF16917"/>
    </source>
</evidence>
<name>A0A840XS60_9PROT</name>
<dbReference type="Proteomes" id="UP000562254">
    <property type="component" value="Unassembled WGS sequence"/>
</dbReference>
<dbReference type="InterPro" id="IPR004143">
    <property type="entry name" value="BPL_LPL_catalytic"/>
</dbReference>
<comment type="caution">
    <text evidence="2">The sequence shown here is derived from an EMBL/GenBank/DDBJ whole genome shotgun (WGS) entry which is preliminary data.</text>
</comment>
<evidence type="ECO:0000313" key="2">
    <source>
        <dbReference type="EMBL" id="MBB5691498.1"/>
    </source>
</evidence>
<dbReference type="Pfam" id="PF16917">
    <property type="entry name" value="BPL_LplA_LipB_2"/>
    <property type="match status" value="1"/>
</dbReference>
<sequence length="231" mass="24088">MSEGLPDLPSVFSPIIPLREAGDAMARAIAEAPRHGAGCLVWVRSWSRIEAAVVLEPEQPLAAARPALIAGLAAFADAAGALGPPEVPLTFDWPATIRVNGGVVGRAKLAAPPGCAEAAVPPWLVVGIEAAFADVAEAEPGRDPGRTTLFEEGFNETTPAEMTAAWARHLMANLADWQAGGFRVVAERYLARLDPALAEGARRGLDPATGDLVIQRGAARERRPLAEAVAA</sequence>
<organism evidence="2 3">
    <name type="scientific">Neoroseomonas alkaliterrae</name>
    <dbReference type="NCBI Taxonomy" id="1452450"/>
    <lineage>
        <taxon>Bacteria</taxon>
        <taxon>Pseudomonadati</taxon>
        <taxon>Pseudomonadota</taxon>
        <taxon>Alphaproteobacteria</taxon>
        <taxon>Acetobacterales</taxon>
        <taxon>Acetobacteraceae</taxon>
        <taxon>Neoroseomonas</taxon>
    </lineage>
</organism>
<dbReference type="Gene3D" id="3.30.930.10">
    <property type="entry name" value="Bira Bifunctional Protein, Domain 2"/>
    <property type="match status" value="1"/>
</dbReference>
<protein>
    <recommendedName>
        <fullName evidence="1">BPL/LPL catalytic domain-containing protein</fullName>
    </recommendedName>
</protein>
<keyword evidence="3" id="KW-1185">Reference proteome</keyword>
<proteinExistence type="predicted"/>
<dbReference type="InterPro" id="IPR045864">
    <property type="entry name" value="aa-tRNA-synth_II/BPL/LPL"/>
</dbReference>